<comment type="caution">
    <text evidence="2">The sequence shown here is derived from an EMBL/GenBank/DDBJ whole genome shotgun (WGS) entry which is preliminary data.</text>
</comment>
<dbReference type="EMBL" id="JAMYJR010000003">
    <property type="protein sequence ID" value="MCO8270178.1"/>
    <property type="molecule type" value="Genomic_DNA"/>
</dbReference>
<accession>A0ABT1DI50</accession>
<gene>
    <name evidence="2" type="ORF">M1L60_06175</name>
</gene>
<keyword evidence="3" id="KW-1185">Reference proteome</keyword>
<protein>
    <submittedName>
        <fullName evidence="2">Uncharacterized protein</fullName>
    </submittedName>
</protein>
<reference evidence="2 3" key="1">
    <citation type="submission" date="2022-06" db="EMBL/GenBank/DDBJ databases">
        <title>New Species of the Genus Actinoplanes, ActinopZanes ferrugineus.</title>
        <authorList>
            <person name="Ding P."/>
        </authorList>
    </citation>
    <scope>NUCLEOTIDE SEQUENCE [LARGE SCALE GENOMIC DNA]</scope>
    <source>
        <strain evidence="2 3">TRM88003</strain>
    </source>
</reference>
<dbReference type="Proteomes" id="UP001523369">
    <property type="component" value="Unassembled WGS sequence"/>
</dbReference>
<evidence type="ECO:0000256" key="1">
    <source>
        <dbReference type="SAM" id="Phobius"/>
    </source>
</evidence>
<evidence type="ECO:0000313" key="2">
    <source>
        <dbReference type="EMBL" id="MCO8270178.1"/>
    </source>
</evidence>
<keyword evidence="1" id="KW-0812">Transmembrane</keyword>
<name>A0ABT1DI50_9ACTN</name>
<dbReference type="RefSeq" id="WP_253236301.1">
    <property type="nucleotide sequence ID" value="NZ_JAMYJR010000003.1"/>
</dbReference>
<keyword evidence="1" id="KW-1133">Transmembrane helix</keyword>
<feature type="transmembrane region" description="Helical" evidence="1">
    <location>
        <begin position="41"/>
        <end position="60"/>
    </location>
</feature>
<organism evidence="2 3">
    <name type="scientific">Paractinoplanes aksuensis</name>
    <dbReference type="NCBI Taxonomy" id="2939490"/>
    <lineage>
        <taxon>Bacteria</taxon>
        <taxon>Bacillati</taxon>
        <taxon>Actinomycetota</taxon>
        <taxon>Actinomycetes</taxon>
        <taxon>Micromonosporales</taxon>
        <taxon>Micromonosporaceae</taxon>
        <taxon>Paractinoplanes</taxon>
    </lineage>
</organism>
<keyword evidence="1" id="KW-0472">Membrane</keyword>
<evidence type="ECO:0000313" key="3">
    <source>
        <dbReference type="Proteomes" id="UP001523369"/>
    </source>
</evidence>
<sequence>MRVTALVLGMVLLAVGAQGTIRQLLDHADGGLLGRLPGGFAGQLAGHVALAAAGLLFAGWGSPRKSGGRAG</sequence>
<proteinExistence type="predicted"/>